<reference evidence="2 3" key="1">
    <citation type="journal article" date="2017" name="Nature">
        <title>The Apostasia genome and the evolution of orchids.</title>
        <authorList>
            <person name="Zhang G.Q."/>
            <person name="Liu K.W."/>
            <person name="Li Z."/>
            <person name="Lohaus R."/>
            <person name="Hsiao Y.Y."/>
            <person name="Niu S.C."/>
            <person name="Wang J.Y."/>
            <person name="Lin Y.C."/>
            <person name="Xu Q."/>
            <person name="Chen L.J."/>
            <person name="Yoshida K."/>
            <person name="Fujiwara S."/>
            <person name="Wang Z.W."/>
            <person name="Zhang Y.Q."/>
            <person name="Mitsuda N."/>
            <person name="Wang M."/>
            <person name="Liu G.H."/>
            <person name="Pecoraro L."/>
            <person name="Huang H.X."/>
            <person name="Xiao X.J."/>
            <person name="Lin M."/>
            <person name="Wu X.Y."/>
            <person name="Wu W.L."/>
            <person name="Chen Y.Y."/>
            <person name="Chang S.B."/>
            <person name="Sakamoto S."/>
            <person name="Ohme-Takagi M."/>
            <person name="Yagi M."/>
            <person name="Zeng S.J."/>
            <person name="Shen C.Y."/>
            <person name="Yeh C.M."/>
            <person name="Luo Y.B."/>
            <person name="Tsai W.C."/>
            <person name="Van de Peer Y."/>
            <person name="Liu Z.J."/>
        </authorList>
    </citation>
    <scope>NUCLEOTIDE SEQUENCE [LARGE SCALE GENOMIC DNA]</scope>
    <source>
        <strain evidence="3">cv. Shenzhen</strain>
        <tissue evidence="2">Stem</tissue>
    </source>
</reference>
<evidence type="ECO:0000313" key="2">
    <source>
        <dbReference type="EMBL" id="PKA67132.1"/>
    </source>
</evidence>
<feature type="compositionally biased region" description="Polar residues" evidence="1">
    <location>
        <begin position="64"/>
        <end position="87"/>
    </location>
</feature>
<proteinExistence type="predicted"/>
<organism evidence="2 3">
    <name type="scientific">Apostasia shenzhenica</name>
    <dbReference type="NCBI Taxonomy" id="1088818"/>
    <lineage>
        <taxon>Eukaryota</taxon>
        <taxon>Viridiplantae</taxon>
        <taxon>Streptophyta</taxon>
        <taxon>Embryophyta</taxon>
        <taxon>Tracheophyta</taxon>
        <taxon>Spermatophyta</taxon>
        <taxon>Magnoliopsida</taxon>
        <taxon>Liliopsida</taxon>
        <taxon>Asparagales</taxon>
        <taxon>Orchidaceae</taxon>
        <taxon>Apostasioideae</taxon>
        <taxon>Apostasia</taxon>
    </lineage>
</organism>
<protein>
    <submittedName>
        <fullName evidence="2">Alkylated DNA repair protein</fullName>
        <ecNumber evidence="2">1.14.11.-</ecNumber>
    </submittedName>
</protein>
<feature type="region of interest" description="Disordered" evidence="1">
    <location>
        <begin position="48"/>
        <end position="117"/>
    </location>
</feature>
<dbReference type="Proteomes" id="UP000236161">
    <property type="component" value="Unassembled WGS sequence"/>
</dbReference>
<dbReference type="STRING" id="1088818.A0A2I0BH70"/>
<sequence>MLRGIGSGGSSSFTESLVLRYIPPSTYSKLLFISSKKMTIRRTLDVLQSRQSFPPGRRPDSLGKLSSKSNDGLSSPDVNHGSRSTDFAQCERRQASPGRMSGGSRGRSPKSKPDEYPFDICRPENAGLVKLKKPLLLLNRERKKELGQREVIPQIQRLRSGMVLLKNFIGLTTQVHSSPFCCLINQIRVNDSYRTIIRPAMLYGAEY</sequence>
<keyword evidence="2" id="KW-0560">Oxidoreductase</keyword>
<dbReference type="AlphaFoldDB" id="A0A2I0BH70"/>
<keyword evidence="3" id="KW-1185">Reference proteome</keyword>
<accession>A0A2I0BH70</accession>
<name>A0A2I0BH70_9ASPA</name>
<gene>
    <name evidence="2" type="ORF">AXF42_Ash004624</name>
</gene>
<dbReference type="EMBL" id="KZ451883">
    <property type="protein sequence ID" value="PKA67132.1"/>
    <property type="molecule type" value="Genomic_DNA"/>
</dbReference>
<dbReference type="GO" id="GO:0016491">
    <property type="term" value="F:oxidoreductase activity"/>
    <property type="evidence" value="ECO:0007669"/>
    <property type="project" value="UniProtKB-KW"/>
</dbReference>
<evidence type="ECO:0000313" key="3">
    <source>
        <dbReference type="Proteomes" id="UP000236161"/>
    </source>
</evidence>
<dbReference type="EC" id="1.14.11.-" evidence="2"/>
<evidence type="ECO:0000256" key="1">
    <source>
        <dbReference type="SAM" id="MobiDB-lite"/>
    </source>
</evidence>